<dbReference type="Proteomes" id="UP001501319">
    <property type="component" value="Unassembled WGS sequence"/>
</dbReference>
<feature type="compositionally biased region" description="Pro residues" evidence="1">
    <location>
        <begin position="16"/>
        <end position="25"/>
    </location>
</feature>
<feature type="compositionally biased region" description="Low complexity" evidence="1">
    <location>
        <begin position="41"/>
        <end position="58"/>
    </location>
</feature>
<protein>
    <submittedName>
        <fullName evidence="2">Uncharacterized protein</fullName>
    </submittedName>
</protein>
<evidence type="ECO:0000313" key="2">
    <source>
        <dbReference type="EMBL" id="GAA1654371.1"/>
    </source>
</evidence>
<feature type="region of interest" description="Disordered" evidence="1">
    <location>
        <begin position="1"/>
        <end position="125"/>
    </location>
</feature>
<sequence length="125" mass="13548">MGRTPRFFGRKQSPAHPVPPFPPYVRAPVGQTPHFFGRKQSPATAAAVSAVRPSSRGADPALLRTQATARAPGSAALARFRRPRPVPPPSPGSAARARFRRLRPAPRCVRRTVGQPPRSFGRKDV</sequence>
<evidence type="ECO:0000313" key="3">
    <source>
        <dbReference type="Proteomes" id="UP001501319"/>
    </source>
</evidence>
<dbReference type="EMBL" id="BAAANE010000009">
    <property type="protein sequence ID" value="GAA1654371.1"/>
    <property type="molecule type" value="Genomic_DNA"/>
</dbReference>
<gene>
    <name evidence="2" type="ORF">GCM10009744_53300</name>
</gene>
<name>A0ABN2FMX9_9ACTN</name>
<evidence type="ECO:0000256" key="1">
    <source>
        <dbReference type="SAM" id="MobiDB-lite"/>
    </source>
</evidence>
<feature type="compositionally biased region" description="Basic residues" evidence="1">
    <location>
        <begin position="97"/>
        <end position="110"/>
    </location>
</feature>
<comment type="caution">
    <text evidence="2">The sequence shown here is derived from an EMBL/GenBank/DDBJ whole genome shotgun (WGS) entry which is preliminary data.</text>
</comment>
<accession>A0ABN2FMX9</accession>
<keyword evidence="3" id="KW-1185">Reference proteome</keyword>
<proteinExistence type="predicted"/>
<organism evidence="2 3">
    <name type="scientific">Kribbella alba</name>
    <dbReference type="NCBI Taxonomy" id="190197"/>
    <lineage>
        <taxon>Bacteria</taxon>
        <taxon>Bacillati</taxon>
        <taxon>Actinomycetota</taxon>
        <taxon>Actinomycetes</taxon>
        <taxon>Propionibacteriales</taxon>
        <taxon>Kribbellaceae</taxon>
        <taxon>Kribbella</taxon>
    </lineage>
</organism>
<reference evidence="2 3" key="1">
    <citation type="journal article" date="2019" name="Int. J. Syst. Evol. Microbiol.">
        <title>The Global Catalogue of Microorganisms (GCM) 10K type strain sequencing project: providing services to taxonomists for standard genome sequencing and annotation.</title>
        <authorList>
            <consortium name="The Broad Institute Genomics Platform"/>
            <consortium name="The Broad Institute Genome Sequencing Center for Infectious Disease"/>
            <person name="Wu L."/>
            <person name="Ma J."/>
        </authorList>
    </citation>
    <scope>NUCLEOTIDE SEQUENCE [LARGE SCALE GENOMIC DNA]</scope>
    <source>
        <strain evidence="2 3">JCM 14306</strain>
    </source>
</reference>